<organism evidence="1">
    <name type="scientific">Anguilla anguilla</name>
    <name type="common">European freshwater eel</name>
    <name type="synonym">Muraena anguilla</name>
    <dbReference type="NCBI Taxonomy" id="7936"/>
    <lineage>
        <taxon>Eukaryota</taxon>
        <taxon>Metazoa</taxon>
        <taxon>Chordata</taxon>
        <taxon>Craniata</taxon>
        <taxon>Vertebrata</taxon>
        <taxon>Euteleostomi</taxon>
        <taxon>Actinopterygii</taxon>
        <taxon>Neopterygii</taxon>
        <taxon>Teleostei</taxon>
        <taxon>Anguilliformes</taxon>
        <taxon>Anguillidae</taxon>
        <taxon>Anguilla</taxon>
    </lineage>
</organism>
<protein>
    <submittedName>
        <fullName evidence="1">Uncharacterized protein</fullName>
    </submittedName>
</protein>
<dbReference type="AlphaFoldDB" id="A0A0E9V4G0"/>
<dbReference type="EMBL" id="GBXM01036262">
    <property type="protein sequence ID" value="JAH72315.1"/>
    <property type="molecule type" value="Transcribed_RNA"/>
</dbReference>
<name>A0A0E9V4G0_ANGAN</name>
<accession>A0A0E9V4G0</accession>
<reference evidence="1" key="2">
    <citation type="journal article" date="2015" name="Fish Shellfish Immunol.">
        <title>Early steps in the European eel (Anguilla anguilla)-Vibrio vulnificus interaction in the gills: Role of the RtxA13 toxin.</title>
        <authorList>
            <person name="Callol A."/>
            <person name="Pajuelo D."/>
            <person name="Ebbesson L."/>
            <person name="Teles M."/>
            <person name="MacKenzie S."/>
            <person name="Amaro C."/>
        </authorList>
    </citation>
    <scope>NUCLEOTIDE SEQUENCE</scope>
</reference>
<proteinExistence type="predicted"/>
<reference evidence="1" key="1">
    <citation type="submission" date="2014-11" db="EMBL/GenBank/DDBJ databases">
        <authorList>
            <person name="Amaro Gonzalez C."/>
        </authorList>
    </citation>
    <scope>NUCLEOTIDE SEQUENCE</scope>
</reference>
<sequence>MGNRRCRAGLKGCTARARSCHLCS</sequence>
<evidence type="ECO:0000313" key="1">
    <source>
        <dbReference type="EMBL" id="JAH72315.1"/>
    </source>
</evidence>